<comment type="caution">
    <text evidence="1">The sequence shown here is derived from an EMBL/GenBank/DDBJ whole genome shotgun (WGS) entry which is preliminary data.</text>
</comment>
<evidence type="ECO:0000313" key="1">
    <source>
        <dbReference type="EMBL" id="KAI0056704.1"/>
    </source>
</evidence>
<organism evidence="1 2">
    <name type="scientific">Artomyces pyxidatus</name>
    <dbReference type="NCBI Taxonomy" id="48021"/>
    <lineage>
        <taxon>Eukaryota</taxon>
        <taxon>Fungi</taxon>
        <taxon>Dikarya</taxon>
        <taxon>Basidiomycota</taxon>
        <taxon>Agaricomycotina</taxon>
        <taxon>Agaricomycetes</taxon>
        <taxon>Russulales</taxon>
        <taxon>Auriscalpiaceae</taxon>
        <taxon>Artomyces</taxon>
    </lineage>
</organism>
<reference evidence="1" key="2">
    <citation type="journal article" date="2022" name="New Phytol.">
        <title>Evolutionary transition to the ectomycorrhizal habit in the genomes of a hyperdiverse lineage of mushroom-forming fungi.</title>
        <authorList>
            <person name="Looney B."/>
            <person name="Miyauchi S."/>
            <person name="Morin E."/>
            <person name="Drula E."/>
            <person name="Courty P.E."/>
            <person name="Kohler A."/>
            <person name="Kuo A."/>
            <person name="LaButti K."/>
            <person name="Pangilinan J."/>
            <person name="Lipzen A."/>
            <person name="Riley R."/>
            <person name="Andreopoulos W."/>
            <person name="He G."/>
            <person name="Johnson J."/>
            <person name="Nolan M."/>
            <person name="Tritt A."/>
            <person name="Barry K.W."/>
            <person name="Grigoriev I.V."/>
            <person name="Nagy L.G."/>
            <person name="Hibbett D."/>
            <person name="Henrissat B."/>
            <person name="Matheny P.B."/>
            <person name="Labbe J."/>
            <person name="Martin F.M."/>
        </authorList>
    </citation>
    <scope>NUCLEOTIDE SEQUENCE</scope>
    <source>
        <strain evidence="1">HHB10654</strain>
    </source>
</reference>
<proteinExistence type="predicted"/>
<accession>A0ACB8SJJ7</accession>
<dbReference type="EMBL" id="MU277259">
    <property type="protein sequence ID" value="KAI0056704.1"/>
    <property type="molecule type" value="Genomic_DNA"/>
</dbReference>
<dbReference type="Proteomes" id="UP000814140">
    <property type="component" value="Unassembled WGS sequence"/>
</dbReference>
<keyword evidence="2" id="KW-1185">Reference proteome</keyword>
<protein>
    <submittedName>
        <fullName evidence="1">Uncharacterized protein</fullName>
    </submittedName>
</protein>
<reference evidence="1" key="1">
    <citation type="submission" date="2021-03" db="EMBL/GenBank/DDBJ databases">
        <authorList>
            <consortium name="DOE Joint Genome Institute"/>
            <person name="Ahrendt S."/>
            <person name="Looney B.P."/>
            <person name="Miyauchi S."/>
            <person name="Morin E."/>
            <person name="Drula E."/>
            <person name="Courty P.E."/>
            <person name="Chicoki N."/>
            <person name="Fauchery L."/>
            <person name="Kohler A."/>
            <person name="Kuo A."/>
            <person name="Labutti K."/>
            <person name="Pangilinan J."/>
            <person name="Lipzen A."/>
            <person name="Riley R."/>
            <person name="Andreopoulos W."/>
            <person name="He G."/>
            <person name="Johnson J."/>
            <person name="Barry K.W."/>
            <person name="Grigoriev I.V."/>
            <person name="Nagy L."/>
            <person name="Hibbett D."/>
            <person name="Henrissat B."/>
            <person name="Matheny P.B."/>
            <person name="Labbe J."/>
            <person name="Martin F."/>
        </authorList>
    </citation>
    <scope>NUCLEOTIDE SEQUENCE</scope>
    <source>
        <strain evidence="1">HHB10654</strain>
    </source>
</reference>
<sequence>MAARVILDAMISRDGPGAAPEECQTCQAHHRGYHAAFADGTLTCSRCLPASAPSLRRCAGCRFVLYCTRECQRAHWREHREPCQAIAKVARGMELEVKRAESCGAWCTDNALQLKATAMLALSKEPPSESEDDHPVFSMCLDVDVASDPPSAPLTPKNAKFAHTIAEARCYTFTSLHPGHALPPKHRP</sequence>
<name>A0ACB8SJJ7_9AGAM</name>
<evidence type="ECO:0000313" key="2">
    <source>
        <dbReference type="Proteomes" id="UP000814140"/>
    </source>
</evidence>
<gene>
    <name evidence="1" type="ORF">BV25DRAFT_1920739</name>
</gene>